<dbReference type="Proteomes" id="UP000432715">
    <property type="component" value="Unassembled WGS sequence"/>
</dbReference>
<dbReference type="AlphaFoldDB" id="A0A6I0F842"/>
<evidence type="ECO:0000313" key="2">
    <source>
        <dbReference type="Proteomes" id="UP000432715"/>
    </source>
</evidence>
<dbReference type="SUPFAM" id="SSF52540">
    <property type="entry name" value="P-loop containing nucleoside triphosphate hydrolases"/>
    <property type="match status" value="1"/>
</dbReference>
<dbReference type="PANTHER" id="PTHR30121">
    <property type="entry name" value="UNCHARACTERIZED PROTEIN YJGR-RELATED"/>
    <property type="match status" value="1"/>
</dbReference>
<gene>
    <name evidence="1" type="ORF">F8154_08785</name>
</gene>
<accession>A0A6I0F842</accession>
<dbReference type="Gene3D" id="3.40.50.300">
    <property type="entry name" value="P-loop containing nucleotide triphosphate hydrolases"/>
    <property type="match status" value="1"/>
</dbReference>
<keyword evidence="2" id="KW-1185">Reference proteome</keyword>
<dbReference type="InterPro" id="IPR027417">
    <property type="entry name" value="P-loop_NTPase"/>
</dbReference>
<evidence type="ECO:0000313" key="1">
    <source>
        <dbReference type="EMBL" id="KAB3534496.1"/>
    </source>
</evidence>
<name>A0A6I0F842_9FIRM</name>
<comment type="caution">
    <text evidence="1">The sequence shown here is derived from an EMBL/GenBank/DDBJ whole genome shotgun (WGS) entry which is preliminary data.</text>
</comment>
<protein>
    <submittedName>
        <fullName evidence="1">ATP-binding protein</fullName>
    </submittedName>
</protein>
<sequence>MSLIGKVIATEKVPTTMDEFGFWTKKDLILNPFDVVKVDHVKDSATYAVIEEISHITDSASFLSNFISNDFGEVTAEESTMRIGMNYVKAKVVGNDKNIFIPVQSNSKVYMATKEEVSYALGLKDIKNPLVCGYLEMYENTNENSKIVLPVHIDSKFLIGPEGAHLNISGISGLASKTSYGMFLLKAIQDKCLAQVEEEANDNTAFVVFNVKGKDLLAIDEPNEFNDYDNMEKNNQDEEEVKELYKMLGLTTEPFKNVTYLYPCSGARVLNTYADKYLLDKQIAQKKAFKYKFEYEYDKDSLDLMFANVEDSTQTMDSILNYIINGYGNFGRIEGWSDFIEELDKMCESGNSYQQGKEITVQSWRKFTRMIKKSIMNNELFSPVKSASSEIRIAEKISEIKKNDVFVVDIAKLNTDMQAYVFGNTIRELYNLQLGEKESNGNAPSKIIIFIDELNKFASSEVPKNSPILRQILDIAERGRSLGVILFGAEQFRSAIHQRVTGNSATAAYGRTNAIELAKGDYKYVPAVYKSMMTRLKQGEYIIQNPIFRSLLNIKFPKPIYKQFK</sequence>
<reference evidence="1 2" key="1">
    <citation type="submission" date="2019-10" db="EMBL/GenBank/DDBJ databases">
        <title>Alkaliphilus serpentinus sp. nov. and Alkaliphilus pronyensis sp. nov., two novel anaerobic alkaliphilic species isolated from the serpentinized-hosted hydrothermal field of the Prony Bay (New Caledonia).</title>
        <authorList>
            <person name="Postec A."/>
        </authorList>
    </citation>
    <scope>NUCLEOTIDE SEQUENCE [LARGE SCALE GENOMIC DNA]</scope>
    <source>
        <strain evidence="1 2">LacV</strain>
    </source>
</reference>
<keyword evidence="1" id="KW-0067">ATP-binding</keyword>
<dbReference type="EMBL" id="WBZC01000027">
    <property type="protein sequence ID" value="KAB3534496.1"/>
    <property type="molecule type" value="Genomic_DNA"/>
</dbReference>
<dbReference type="GO" id="GO:0005524">
    <property type="term" value="F:ATP binding"/>
    <property type="evidence" value="ECO:0007669"/>
    <property type="project" value="UniProtKB-KW"/>
</dbReference>
<dbReference type="PANTHER" id="PTHR30121:SF6">
    <property type="entry name" value="SLR6007 PROTEIN"/>
    <property type="match status" value="1"/>
</dbReference>
<proteinExistence type="predicted"/>
<organism evidence="1 2">
    <name type="scientific">Alkaliphilus pronyensis</name>
    <dbReference type="NCBI Taxonomy" id="1482732"/>
    <lineage>
        <taxon>Bacteria</taxon>
        <taxon>Bacillati</taxon>
        <taxon>Bacillota</taxon>
        <taxon>Clostridia</taxon>
        <taxon>Peptostreptococcales</taxon>
        <taxon>Natronincolaceae</taxon>
        <taxon>Alkaliphilus</taxon>
    </lineage>
</organism>
<dbReference type="RefSeq" id="WP_151861239.1">
    <property type="nucleotide sequence ID" value="NZ_WBZC01000027.1"/>
</dbReference>
<keyword evidence="1" id="KW-0547">Nucleotide-binding</keyword>
<dbReference type="OrthoDB" id="5240402at2"/>
<dbReference type="InterPro" id="IPR051162">
    <property type="entry name" value="T4SS_component"/>
</dbReference>